<dbReference type="AlphaFoldDB" id="A0AAD1ZGT0"/>
<feature type="compositionally biased region" description="Basic and acidic residues" evidence="1">
    <location>
        <begin position="62"/>
        <end position="106"/>
    </location>
</feature>
<gene>
    <name evidence="2" type="ORF">FPE_LOCUS14425</name>
</gene>
<feature type="compositionally biased region" description="Basic and acidic residues" evidence="1">
    <location>
        <begin position="41"/>
        <end position="55"/>
    </location>
</feature>
<evidence type="ECO:0000313" key="3">
    <source>
        <dbReference type="Proteomes" id="UP000834106"/>
    </source>
</evidence>
<accession>A0AAD1ZGT0</accession>
<evidence type="ECO:0000256" key="1">
    <source>
        <dbReference type="SAM" id="MobiDB-lite"/>
    </source>
</evidence>
<dbReference type="EMBL" id="OU503043">
    <property type="protein sequence ID" value="CAI9766995.1"/>
    <property type="molecule type" value="Genomic_DNA"/>
</dbReference>
<sequence>MGRKCETVDDFDAKLKENGAEMADYFVRTLLTIIHAILPPRTKEKSEIDSKEGDKSGFSALKIKDSRDRVKELEREIEDEARKQINGEEEEKRKHRDSHRDRRERKMESIWGRERKWKGEND</sequence>
<proteinExistence type="predicted"/>
<feature type="region of interest" description="Disordered" evidence="1">
    <location>
        <begin position="41"/>
        <end position="106"/>
    </location>
</feature>
<evidence type="ECO:0000313" key="2">
    <source>
        <dbReference type="EMBL" id="CAI9766995.1"/>
    </source>
</evidence>
<dbReference type="Proteomes" id="UP000834106">
    <property type="component" value="Chromosome 8"/>
</dbReference>
<name>A0AAD1ZGT0_9LAMI</name>
<organism evidence="2 3">
    <name type="scientific">Fraxinus pennsylvanica</name>
    <dbReference type="NCBI Taxonomy" id="56036"/>
    <lineage>
        <taxon>Eukaryota</taxon>
        <taxon>Viridiplantae</taxon>
        <taxon>Streptophyta</taxon>
        <taxon>Embryophyta</taxon>
        <taxon>Tracheophyta</taxon>
        <taxon>Spermatophyta</taxon>
        <taxon>Magnoliopsida</taxon>
        <taxon>eudicotyledons</taxon>
        <taxon>Gunneridae</taxon>
        <taxon>Pentapetalae</taxon>
        <taxon>asterids</taxon>
        <taxon>lamiids</taxon>
        <taxon>Lamiales</taxon>
        <taxon>Oleaceae</taxon>
        <taxon>Oleeae</taxon>
        <taxon>Fraxinus</taxon>
    </lineage>
</organism>
<keyword evidence="3" id="KW-1185">Reference proteome</keyword>
<reference evidence="2" key="1">
    <citation type="submission" date="2023-05" db="EMBL/GenBank/DDBJ databases">
        <authorList>
            <person name="Huff M."/>
        </authorList>
    </citation>
    <scope>NUCLEOTIDE SEQUENCE</scope>
</reference>
<protein>
    <submittedName>
        <fullName evidence="2">Uncharacterized protein</fullName>
    </submittedName>
</protein>